<sequence length="193" mass="21618">MHSTQVKVSVYVKERDVVIRRVLSMKFPRATRKFPSFPNVILVDLTHFEVPDDGQSVTSFEKGTTTPYDEPATKDVAATQEPDKKEIASTDEEIDNFHIDSPILLDLNATEDVEEEEDYLHCQKSEESEQEEKIAKILAPALEHQEDAAVVIAPTIAIVTVGTTSSKKRKSKLKKKTTAMKIKPHSLSPKKSD</sequence>
<evidence type="ECO:0000256" key="1">
    <source>
        <dbReference type="SAM" id="MobiDB-lite"/>
    </source>
</evidence>
<dbReference type="Proteomes" id="UP001396334">
    <property type="component" value="Unassembled WGS sequence"/>
</dbReference>
<comment type="caution">
    <text evidence="2">The sequence shown here is derived from an EMBL/GenBank/DDBJ whole genome shotgun (WGS) entry which is preliminary data.</text>
</comment>
<evidence type="ECO:0000313" key="2">
    <source>
        <dbReference type="EMBL" id="KAK8977459.1"/>
    </source>
</evidence>
<name>A0ABR2NMR7_9ROSI</name>
<reference evidence="2 3" key="1">
    <citation type="journal article" date="2024" name="G3 (Bethesda)">
        <title>Genome assembly of Hibiscus sabdariffa L. provides insights into metabolisms of medicinal natural products.</title>
        <authorList>
            <person name="Kim T."/>
        </authorList>
    </citation>
    <scope>NUCLEOTIDE SEQUENCE [LARGE SCALE GENOMIC DNA]</scope>
    <source>
        <strain evidence="2">TK-2024</strain>
        <tissue evidence="2">Old leaves</tissue>
    </source>
</reference>
<evidence type="ECO:0000313" key="3">
    <source>
        <dbReference type="Proteomes" id="UP001396334"/>
    </source>
</evidence>
<protein>
    <submittedName>
        <fullName evidence="2">Uncharacterized protein</fullName>
    </submittedName>
</protein>
<organism evidence="2 3">
    <name type="scientific">Hibiscus sabdariffa</name>
    <name type="common">roselle</name>
    <dbReference type="NCBI Taxonomy" id="183260"/>
    <lineage>
        <taxon>Eukaryota</taxon>
        <taxon>Viridiplantae</taxon>
        <taxon>Streptophyta</taxon>
        <taxon>Embryophyta</taxon>
        <taxon>Tracheophyta</taxon>
        <taxon>Spermatophyta</taxon>
        <taxon>Magnoliopsida</taxon>
        <taxon>eudicotyledons</taxon>
        <taxon>Gunneridae</taxon>
        <taxon>Pentapetalae</taxon>
        <taxon>rosids</taxon>
        <taxon>malvids</taxon>
        <taxon>Malvales</taxon>
        <taxon>Malvaceae</taxon>
        <taxon>Malvoideae</taxon>
        <taxon>Hibiscus</taxon>
    </lineage>
</organism>
<feature type="region of interest" description="Disordered" evidence="1">
    <location>
        <begin position="169"/>
        <end position="193"/>
    </location>
</feature>
<feature type="compositionally biased region" description="Basic residues" evidence="1">
    <location>
        <begin position="169"/>
        <end position="184"/>
    </location>
</feature>
<dbReference type="EMBL" id="JBBPBN010000119">
    <property type="protein sequence ID" value="KAK8977459.1"/>
    <property type="molecule type" value="Genomic_DNA"/>
</dbReference>
<proteinExistence type="predicted"/>
<keyword evidence="3" id="KW-1185">Reference proteome</keyword>
<gene>
    <name evidence="2" type="ORF">V6N11_008374</name>
</gene>
<accession>A0ABR2NMR7</accession>